<name>A0A552URF6_9FIRM</name>
<feature type="domain" description="YhcG PDDEXK nuclease" evidence="1">
    <location>
        <begin position="10"/>
        <end position="111"/>
    </location>
</feature>
<dbReference type="GO" id="GO:0003676">
    <property type="term" value="F:nucleic acid binding"/>
    <property type="evidence" value="ECO:0007669"/>
    <property type="project" value="InterPro"/>
</dbReference>
<dbReference type="InterPro" id="IPR011856">
    <property type="entry name" value="tRNA_endonuc-like_dom_sf"/>
</dbReference>
<evidence type="ECO:0000313" key="3">
    <source>
        <dbReference type="Proteomes" id="UP000319424"/>
    </source>
</evidence>
<dbReference type="OrthoDB" id="9801263at2"/>
<dbReference type="InterPro" id="IPR009362">
    <property type="entry name" value="YhcG_C"/>
</dbReference>
<dbReference type="PANTHER" id="PTHR30547">
    <property type="entry name" value="UNCHARACTERIZED PROTEIN YHCG-RELATED"/>
    <property type="match status" value="1"/>
</dbReference>
<evidence type="ECO:0000259" key="1">
    <source>
        <dbReference type="Pfam" id="PF06250"/>
    </source>
</evidence>
<evidence type="ECO:0000313" key="2">
    <source>
        <dbReference type="EMBL" id="TRW20812.1"/>
    </source>
</evidence>
<reference evidence="2 3" key="1">
    <citation type="submission" date="2019-07" db="EMBL/GenBank/DDBJ databases">
        <title>Criibacterium bergeronii gen. nov., sp. nov. isolated from human clinical samples.</title>
        <authorList>
            <person name="Maheux A.F."/>
            <person name="Boudreau D.K."/>
            <person name="Berube E."/>
            <person name="Brodeur S."/>
            <person name="Bernard K.A."/>
            <person name="Abed J.Y."/>
            <person name="Ducrey E."/>
            <person name="Guay E.F."/>
            <person name="Raymond F."/>
            <person name="Corbeil J."/>
            <person name="Domingo M.-C."/>
            <person name="Roy P.H."/>
            <person name="Boissinot M."/>
            <person name="Tocheva E.I."/>
            <person name="Omar R.F."/>
        </authorList>
    </citation>
    <scope>NUCLEOTIDE SEQUENCE [LARGE SCALE GENOMIC DNA]</scope>
    <source>
        <strain evidence="2 3">CCRI-24246</strain>
    </source>
</reference>
<feature type="non-terminal residue" evidence="2">
    <location>
        <position position="1"/>
    </location>
</feature>
<dbReference type="InterPro" id="IPR053148">
    <property type="entry name" value="PD-DEXK-like_domain"/>
</dbReference>
<gene>
    <name evidence="2" type="ORF">FL857_12340</name>
</gene>
<protein>
    <submittedName>
        <fullName evidence="2">DUF1016 domain-containing protein</fullName>
    </submittedName>
</protein>
<dbReference type="RefSeq" id="WP_144399011.1">
    <property type="nucleotide sequence ID" value="NZ_VJXW01000073.1"/>
</dbReference>
<organism evidence="2 3">
    <name type="scientific">Criibacterium bergeronii</name>
    <dbReference type="NCBI Taxonomy" id="1871336"/>
    <lineage>
        <taxon>Bacteria</taxon>
        <taxon>Bacillati</taxon>
        <taxon>Bacillota</taxon>
        <taxon>Clostridia</taxon>
        <taxon>Peptostreptococcales</taxon>
        <taxon>Filifactoraceae</taxon>
        <taxon>Criibacterium</taxon>
    </lineage>
</organism>
<proteinExistence type="predicted"/>
<accession>A0A552URF6</accession>
<dbReference type="Proteomes" id="UP000319424">
    <property type="component" value="Unassembled WGS sequence"/>
</dbReference>
<dbReference type="Pfam" id="PF06250">
    <property type="entry name" value="YhcG_C"/>
    <property type="match status" value="1"/>
</dbReference>
<dbReference type="EMBL" id="VJXW01000073">
    <property type="protein sequence ID" value="TRW20812.1"/>
    <property type="molecule type" value="Genomic_DNA"/>
</dbReference>
<dbReference type="Gene3D" id="3.40.1350.10">
    <property type="match status" value="1"/>
</dbReference>
<sequence>FNMIFSISVVGNSEEFIDMLFYNIKLHCYVVVEVKISAFKPADIGQLGTYVTSVNHILKGDGDNQTIGLLICKTKDNVLAKYASESSREPIGISEYHLQNLIPESLKGALPTIEEIENELK</sequence>
<dbReference type="PANTHER" id="PTHR30547:SF0">
    <property type="entry name" value="BLR8175 PROTEIN"/>
    <property type="match status" value="1"/>
</dbReference>
<dbReference type="AlphaFoldDB" id="A0A552URF6"/>
<comment type="caution">
    <text evidence="2">The sequence shown here is derived from an EMBL/GenBank/DDBJ whole genome shotgun (WGS) entry which is preliminary data.</text>
</comment>